<proteinExistence type="predicted"/>
<dbReference type="InterPro" id="IPR052906">
    <property type="entry name" value="Type_IV_Methyl-Rstrct_Enzyme"/>
</dbReference>
<evidence type="ECO:0000259" key="1">
    <source>
        <dbReference type="Pfam" id="PF04471"/>
    </source>
</evidence>
<comment type="caution">
    <text evidence="2">The sequence shown here is derived from an EMBL/GenBank/DDBJ whole genome shotgun (WGS) entry which is preliminary data.</text>
</comment>
<evidence type="ECO:0000313" key="3">
    <source>
        <dbReference type="Proteomes" id="UP000178977"/>
    </source>
</evidence>
<dbReference type="InterPro" id="IPR011335">
    <property type="entry name" value="Restrct_endonuc-II-like"/>
</dbReference>
<evidence type="ECO:0000313" key="2">
    <source>
        <dbReference type="EMBL" id="OHA09329.1"/>
    </source>
</evidence>
<dbReference type="STRING" id="1802281.A3A44_03435"/>
<gene>
    <name evidence="2" type="ORF">A3A44_03435</name>
</gene>
<dbReference type="AlphaFoldDB" id="A0A1G2LEU0"/>
<dbReference type="Proteomes" id="UP000178977">
    <property type="component" value="Unassembled WGS sequence"/>
</dbReference>
<dbReference type="GO" id="GO:0015666">
    <property type="term" value="F:restriction endodeoxyribonuclease activity"/>
    <property type="evidence" value="ECO:0007669"/>
    <property type="project" value="TreeGrafter"/>
</dbReference>
<dbReference type="GO" id="GO:0003677">
    <property type="term" value="F:DNA binding"/>
    <property type="evidence" value="ECO:0007669"/>
    <property type="project" value="InterPro"/>
</dbReference>
<dbReference type="InterPro" id="IPR011856">
    <property type="entry name" value="tRNA_endonuc-like_dom_sf"/>
</dbReference>
<dbReference type="Pfam" id="PF04471">
    <property type="entry name" value="Mrr_cat"/>
    <property type="match status" value="1"/>
</dbReference>
<dbReference type="PANTHER" id="PTHR30015:SF7">
    <property type="entry name" value="TYPE IV METHYL-DIRECTED RESTRICTION ENZYME ECOKMRR"/>
    <property type="match status" value="1"/>
</dbReference>
<accession>A0A1G2LEU0</accession>
<dbReference type="Gene3D" id="3.40.1350.10">
    <property type="match status" value="1"/>
</dbReference>
<name>A0A1G2LEU0_9BACT</name>
<dbReference type="EMBL" id="MHQT01000027">
    <property type="protein sequence ID" value="OHA09329.1"/>
    <property type="molecule type" value="Genomic_DNA"/>
</dbReference>
<protein>
    <recommendedName>
        <fullName evidence="1">Restriction endonuclease type IV Mrr domain-containing protein</fullName>
    </recommendedName>
</protein>
<dbReference type="InterPro" id="IPR007560">
    <property type="entry name" value="Restrct_endonuc_IV_Mrr"/>
</dbReference>
<reference evidence="2 3" key="1">
    <citation type="journal article" date="2016" name="Nat. Commun.">
        <title>Thousands of microbial genomes shed light on interconnected biogeochemical processes in an aquifer system.</title>
        <authorList>
            <person name="Anantharaman K."/>
            <person name="Brown C.T."/>
            <person name="Hug L.A."/>
            <person name="Sharon I."/>
            <person name="Castelle C.J."/>
            <person name="Probst A.J."/>
            <person name="Thomas B.C."/>
            <person name="Singh A."/>
            <person name="Wilkins M.J."/>
            <person name="Karaoz U."/>
            <person name="Brodie E.L."/>
            <person name="Williams K.H."/>
            <person name="Hubbard S.S."/>
            <person name="Banfield J.F."/>
        </authorList>
    </citation>
    <scope>NUCLEOTIDE SEQUENCE [LARGE SCALE GENOMIC DNA]</scope>
</reference>
<organism evidence="2 3">
    <name type="scientific">Candidatus Sungbacteria bacterium RIFCSPLOWO2_01_FULL_60_25</name>
    <dbReference type="NCBI Taxonomy" id="1802281"/>
    <lineage>
        <taxon>Bacteria</taxon>
        <taxon>Candidatus Sungiibacteriota</taxon>
    </lineage>
</organism>
<dbReference type="PANTHER" id="PTHR30015">
    <property type="entry name" value="MRR RESTRICTION SYSTEM PROTEIN"/>
    <property type="match status" value="1"/>
</dbReference>
<dbReference type="SUPFAM" id="SSF52980">
    <property type="entry name" value="Restriction endonuclease-like"/>
    <property type="match status" value="1"/>
</dbReference>
<dbReference type="GO" id="GO:0009307">
    <property type="term" value="P:DNA restriction-modification system"/>
    <property type="evidence" value="ECO:0007669"/>
    <property type="project" value="InterPro"/>
</dbReference>
<sequence length="348" mass="39525">MATMDFNDLAWRLGLATSNIEMQRALEAFRAPSESRLSLDQSRAYMEFAALTSSAQVAAEMKSLTDVATFDRLALVSVDAARFQAQEMMDWRATIEAAKSGMGLEQKLAALRPDRSLEELFAAARQPLELDYLVREVAVMKQHVESVIGRDRFEVERVLESLRQGFRPIGVFELPDILESDERRQDEEDRADILLPEDAHDRLVRVEFLPVRVIQEIRRRPEMMRKLTPREFEEMTAELLNGLGFEDIILTPPSRDGGRDVIAVRRIHGIPLLFAFECKQYTKRRVQLESLRGLLGTIVYGPSTANIGVLVTTSTFTSGARQFILSEARIDGKDFDDLVGWLGEYGRR</sequence>
<feature type="domain" description="Restriction endonuclease type IV Mrr" evidence="1">
    <location>
        <begin position="225"/>
        <end position="341"/>
    </location>
</feature>